<protein>
    <submittedName>
        <fullName evidence="6">Glutathione S-transferase</fullName>
    </submittedName>
</protein>
<dbReference type="Proteomes" id="UP000632858">
    <property type="component" value="Unassembled WGS sequence"/>
</dbReference>
<proteinExistence type="predicted"/>
<keyword evidence="4 5" id="KW-0472">Membrane</keyword>
<dbReference type="RefSeq" id="WP_188447220.1">
    <property type="nucleotide sequence ID" value="NZ_BMFO01000001.1"/>
</dbReference>
<dbReference type="PANTHER" id="PTHR35814">
    <property type="match status" value="1"/>
</dbReference>
<evidence type="ECO:0000256" key="4">
    <source>
        <dbReference type="ARBA" id="ARBA00023136"/>
    </source>
</evidence>
<evidence type="ECO:0000313" key="6">
    <source>
        <dbReference type="EMBL" id="GGF85282.1"/>
    </source>
</evidence>
<evidence type="ECO:0000256" key="1">
    <source>
        <dbReference type="ARBA" id="ARBA00004370"/>
    </source>
</evidence>
<sequence length="133" mass="14456">MISMMYAGLCTLLVIVLALRVVKLRREHGVGLGHGGNMQLLQATRAHANATENMPLALILLGSLELTGYPPAVIHAFGGVFLFSRLLHAWGVSRSEGRSLGRFWGMTLTWLPMIVMAVFAIVGSLSAQVPRFQ</sequence>
<dbReference type="InterPro" id="IPR001129">
    <property type="entry name" value="Membr-assoc_MAPEG"/>
</dbReference>
<reference evidence="6" key="2">
    <citation type="submission" date="2020-09" db="EMBL/GenBank/DDBJ databases">
        <authorList>
            <person name="Sun Q."/>
            <person name="Zhou Y."/>
        </authorList>
    </citation>
    <scope>NUCLEOTIDE SEQUENCE</scope>
    <source>
        <strain evidence="6">CGMCC 1.12726</strain>
    </source>
</reference>
<keyword evidence="3 5" id="KW-1133">Transmembrane helix</keyword>
<dbReference type="PANTHER" id="PTHR35814:SF1">
    <property type="entry name" value="GLUTATHIONE S-TRANSFERASE-RELATED"/>
    <property type="match status" value="1"/>
</dbReference>
<evidence type="ECO:0000313" key="7">
    <source>
        <dbReference type="Proteomes" id="UP000632858"/>
    </source>
</evidence>
<evidence type="ECO:0000256" key="3">
    <source>
        <dbReference type="ARBA" id="ARBA00022989"/>
    </source>
</evidence>
<evidence type="ECO:0000256" key="5">
    <source>
        <dbReference type="SAM" id="Phobius"/>
    </source>
</evidence>
<dbReference type="GO" id="GO:0016020">
    <property type="term" value="C:membrane"/>
    <property type="evidence" value="ECO:0007669"/>
    <property type="project" value="UniProtKB-SubCell"/>
</dbReference>
<keyword evidence="2 5" id="KW-0812">Transmembrane</keyword>
<organism evidence="6 7">
    <name type="scientific">Arenimonas maotaiensis</name>
    <dbReference type="NCBI Taxonomy" id="1446479"/>
    <lineage>
        <taxon>Bacteria</taxon>
        <taxon>Pseudomonadati</taxon>
        <taxon>Pseudomonadota</taxon>
        <taxon>Gammaproteobacteria</taxon>
        <taxon>Lysobacterales</taxon>
        <taxon>Lysobacteraceae</taxon>
        <taxon>Arenimonas</taxon>
    </lineage>
</organism>
<keyword evidence="7" id="KW-1185">Reference proteome</keyword>
<dbReference type="InterPro" id="IPR023352">
    <property type="entry name" value="MAPEG-like_dom_sf"/>
</dbReference>
<dbReference type="Pfam" id="PF01124">
    <property type="entry name" value="MAPEG"/>
    <property type="match status" value="1"/>
</dbReference>
<comment type="subcellular location">
    <subcellularLocation>
        <location evidence="1">Membrane</location>
    </subcellularLocation>
</comment>
<evidence type="ECO:0000256" key="2">
    <source>
        <dbReference type="ARBA" id="ARBA00022692"/>
    </source>
</evidence>
<dbReference type="AlphaFoldDB" id="A0A917CE01"/>
<dbReference type="EMBL" id="BMFO01000001">
    <property type="protein sequence ID" value="GGF85282.1"/>
    <property type="molecule type" value="Genomic_DNA"/>
</dbReference>
<name>A0A917CE01_9GAMM</name>
<dbReference type="Gene3D" id="1.20.120.550">
    <property type="entry name" value="Membrane associated eicosanoid/glutathione metabolism-like domain"/>
    <property type="match status" value="1"/>
</dbReference>
<gene>
    <name evidence="6" type="ORF">GCM10010960_04090</name>
</gene>
<comment type="caution">
    <text evidence="6">The sequence shown here is derived from an EMBL/GenBank/DDBJ whole genome shotgun (WGS) entry which is preliminary data.</text>
</comment>
<reference evidence="6" key="1">
    <citation type="journal article" date="2014" name="Int. J. Syst. Evol. Microbiol.">
        <title>Complete genome sequence of Corynebacterium casei LMG S-19264T (=DSM 44701T), isolated from a smear-ripened cheese.</title>
        <authorList>
            <consortium name="US DOE Joint Genome Institute (JGI-PGF)"/>
            <person name="Walter F."/>
            <person name="Albersmeier A."/>
            <person name="Kalinowski J."/>
            <person name="Ruckert C."/>
        </authorList>
    </citation>
    <scope>NUCLEOTIDE SEQUENCE</scope>
    <source>
        <strain evidence="6">CGMCC 1.12726</strain>
    </source>
</reference>
<feature type="transmembrane region" description="Helical" evidence="5">
    <location>
        <begin position="103"/>
        <end position="127"/>
    </location>
</feature>
<dbReference type="SUPFAM" id="SSF161084">
    <property type="entry name" value="MAPEG domain-like"/>
    <property type="match status" value="1"/>
</dbReference>
<accession>A0A917CE01</accession>